<sequence>MSASTIRQDIVNIPNVLTLMRIALIPIVAMFIYYGDPLSCVIAVVLFGVASFTDWVDGYLARKLNLVSMTGKFLDPLADKLLVMTALVMLIPLGRLPAWIVIVIVAREISISSLRSLAAGEGLIIAAGEGGKFKTAFQMLGLVFLILHFTYEVNYGMGPVMLNFHAIGFWLLAISVFFSLWSAWEYFWGFLKAIGARADDAAPADSRELAL</sequence>
<keyword evidence="8 13" id="KW-0472">Membrane</keyword>
<name>A0A5C6X559_9DELT</name>
<feature type="transmembrane region" description="Helical" evidence="13">
    <location>
        <begin position="41"/>
        <end position="60"/>
    </location>
</feature>
<dbReference type="NCBIfam" id="TIGR00560">
    <property type="entry name" value="pgsA"/>
    <property type="match status" value="1"/>
</dbReference>
<evidence type="ECO:0000256" key="11">
    <source>
        <dbReference type="NCBIfam" id="TIGR00560"/>
    </source>
</evidence>
<gene>
    <name evidence="14" type="primary">pgsA</name>
    <name evidence="14" type="ORF">FRC96_09345</name>
</gene>
<accession>A0A5C6X559</accession>
<organism evidence="14 15">
    <name type="scientific">Lujinxingia vulgaris</name>
    <dbReference type="NCBI Taxonomy" id="2600176"/>
    <lineage>
        <taxon>Bacteria</taxon>
        <taxon>Deltaproteobacteria</taxon>
        <taxon>Bradymonadales</taxon>
        <taxon>Lujinxingiaceae</taxon>
        <taxon>Lujinxingia</taxon>
    </lineage>
</organism>
<evidence type="ECO:0000256" key="13">
    <source>
        <dbReference type="SAM" id="Phobius"/>
    </source>
</evidence>
<dbReference type="PROSITE" id="PS00379">
    <property type="entry name" value="CDP_ALCOHOL_P_TRANSF"/>
    <property type="match status" value="1"/>
</dbReference>
<keyword evidence="5 13" id="KW-0812">Transmembrane</keyword>
<dbReference type="Proteomes" id="UP000321046">
    <property type="component" value="Unassembled WGS sequence"/>
</dbReference>
<dbReference type="GO" id="GO:0016020">
    <property type="term" value="C:membrane"/>
    <property type="evidence" value="ECO:0007669"/>
    <property type="project" value="UniProtKB-SubCell"/>
</dbReference>
<feature type="transmembrane region" description="Helical" evidence="13">
    <location>
        <begin position="12"/>
        <end position="35"/>
    </location>
</feature>
<comment type="similarity">
    <text evidence="2 12">Belongs to the CDP-alcohol phosphatidyltransferase class-I family.</text>
</comment>
<comment type="caution">
    <text evidence="14">The sequence shown here is derived from an EMBL/GenBank/DDBJ whole genome shotgun (WGS) entry which is preliminary data.</text>
</comment>
<reference evidence="14 15" key="1">
    <citation type="submission" date="2019-08" db="EMBL/GenBank/DDBJ databases">
        <title>Bradymonadales sp. TMQ2.</title>
        <authorList>
            <person name="Liang Q."/>
        </authorList>
    </citation>
    <scope>NUCLEOTIDE SEQUENCE [LARGE SCALE GENOMIC DNA]</scope>
    <source>
        <strain evidence="14 15">TMQ2</strain>
    </source>
</reference>
<evidence type="ECO:0000256" key="8">
    <source>
        <dbReference type="ARBA" id="ARBA00023136"/>
    </source>
</evidence>
<dbReference type="InterPro" id="IPR043130">
    <property type="entry name" value="CDP-OH_PTrfase_TM_dom"/>
</dbReference>
<dbReference type="PIRSF" id="PIRSF000847">
    <property type="entry name" value="Phos_ph_gly_syn"/>
    <property type="match status" value="1"/>
</dbReference>
<dbReference type="Gene3D" id="1.20.120.1760">
    <property type="match status" value="1"/>
</dbReference>
<dbReference type="RefSeq" id="WP_146974229.1">
    <property type="nucleotide sequence ID" value="NZ_VOSL01000044.1"/>
</dbReference>
<evidence type="ECO:0000256" key="6">
    <source>
        <dbReference type="ARBA" id="ARBA00022989"/>
    </source>
</evidence>
<evidence type="ECO:0000256" key="2">
    <source>
        <dbReference type="ARBA" id="ARBA00010441"/>
    </source>
</evidence>
<dbReference type="Pfam" id="PF01066">
    <property type="entry name" value="CDP-OH_P_transf"/>
    <property type="match status" value="1"/>
</dbReference>
<feature type="transmembrane region" description="Helical" evidence="13">
    <location>
        <begin position="136"/>
        <end position="153"/>
    </location>
</feature>
<keyword evidence="9" id="KW-0594">Phospholipid biosynthesis</keyword>
<dbReference type="EC" id="2.7.8.5" evidence="11"/>
<evidence type="ECO:0000256" key="1">
    <source>
        <dbReference type="ARBA" id="ARBA00004141"/>
    </source>
</evidence>
<dbReference type="PANTHER" id="PTHR14269:SF62">
    <property type="entry name" value="CDP-DIACYLGLYCEROL--GLYCEROL-3-PHOSPHATE 3-PHOSPHATIDYLTRANSFERASE 1, CHLOROPLASTIC"/>
    <property type="match status" value="1"/>
</dbReference>
<evidence type="ECO:0000256" key="9">
    <source>
        <dbReference type="ARBA" id="ARBA00023209"/>
    </source>
</evidence>
<evidence type="ECO:0000256" key="12">
    <source>
        <dbReference type="RuleBase" id="RU003750"/>
    </source>
</evidence>
<dbReference type="InterPro" id="IPR048254">
    <property type="entry name" value="CDP_ALCOHOL_P_TRANSF_CS"/>
</dbReference>
<dbReference type="InterPro" id="IPR004570">
    <property type="entry name" value="Phosphatidylglycerol_P_synth"/>
</dbReference>
<proteinExistence type="inferred from homology"/>
<keyword evidence="10" id="KW-1208">Phospholipid metabolism</keyword>
<evidence type="ECO:0000256" key="3">
    <source>
        <dbReference type="ARBA" id="ARBA00022516"/>
    </source>
</evidence>
<dbReference type="InterPro" id="IPR050324">
    <property type="entry name" value="CDP-alcohol_PTase-I"/>
</dbReference>
<evidence type="ECO:0000256" key="5">
    <source>
        <dbReference type="ARBA" id="ARBA00022692"/>
    </source>
</evidence>
<keyword evidence="3" id="KW-0444">Lipid biosynthesis</keyword>
<protein>
    <recommendedName>
        <fullName evidence="11">CDP-diacylglycerol--glycerol-3-phosphate 3-phosphatidyltransferase</fullName>
        <ecNumber evidence="11">2.7.8.5</ecNumber>
    </recommendedName>
</protein>
<evidence type="ECO:0000313" key="14">
    <source>
        <dbReference type="EMBL" id="TXD36278.1"/>
    </source>
</evidence>
<keyword evidence="6 13" id="KW-1133">Transmembrane helix</keyword>
<keyword evidence="7" id="KW-0443">Lipid metabolism</keyword>
<evidence type="ECO:0000256" key="7">
    <source>
        <dbReference type="ARBA" id="ARBA00023098"/>
    </source>
</evidence>
<dbReference type="GO" id="GO:0008444">
    <property type="term" value="F:CDP-diacylglycerol-glycerol-3-phosphate 3-phosphatidyltransferase activity"/>
    <property type="evidence" value="ECO:0007669"/>
    <property type="project" value="UniProtKB-UniRule"/>
</dbReference>
<dbReference type="OrthoDB" id="9796672at2"/>
<evidence type="ECO:0000256" key="10">
    <source>
        <dbReference type="ARBA" id="ARBA00023264"/>
    </source>
</evidence>
<feature type="transmembrane region" description="Helical" evidence="13">
    <location>
        <begin position="81"/>
        <end position="106"/>
    </location>
</feature>
<dbReference type="GO" id="GO:0046474">
    <property type="term" value="P:glycerophospholipid biosynthetic process"/>
    <property type="evidence" value="ECO:0007669"/>
    <property type="project" value="TreeGrafter"/>
</dbReference>
<dbReference type="AlphaFoldDB" id="A0A5C6X559"/>
<comment type="subcellular location">
    <subcellularLocation>
        <location evidence="1">Membrane</location>
        <topology evidence="1">Multi-pass membrane protein</topology>
    </subcellularLocation>
</comment>
<dbReference type="EMBL" id="VOSL01000044">
    <property type="protein sequence ID" value="TXD36278.1"/>
    <property type="molecule type" value="Genomic_DNA"/>
</dbReference>
<feature type="transmembrane region" description="Helical" evidence="13">
    <location>
        <begin position="160"/>
        <end position="181"/>
    </location>
</feature>
<evidence type="ECO:0000256" key="4">
    <source>
        <dbReference type="ARBA" id="ARBA00022679"/>
    </source>
</evidence>
<keyword evidence="4 12" id="KW-0808">Transferase</keyword>
<evidence type="ECO:0000313" key="15">
    <source>
        <dbReference type="Proteomes" id="UP000321046"/>
    </source>
</evidence>
<dbReference type="PANTHER" id="PTHR14269">
    <property type="entry name" value="CDP-DIACYLGLYCEROL--GLYCEROL-3-PHOSPHATE 3-PHOSPHATIDYLTRANSFERASE-RELATED"/>
    <property type="match status" value="1"/>
</dbReference>
<dbReference type="InterPro" id="IPR000462">
    <property type="entry name" value="CDP-OH_P_trans"/>
</dbReference>